<protein>
    <submittedName>
        <fullName evidence="3">SelT/SelW/SelH family protein</fullName>
    </submittedName>
</protein>
<comment type="caution">
    <text evidence="3">The sequence shown here is derived from an EMBL/GenBank/DDBJ whole genome shotgun (WGS) entry which is preliminary data.</text>
</comment>
<dbReference type="InterPro" id="IPR036249">
    <property type="entry name" value="Thioredoxin-like_sf"/>
</dbReference>
<keyword evidence="4" id="KW-1185">Reference proteome</keyword>
<proteinExistence type="predicted"/>
<dbReference type="PANTHER" id="PTHR36417">
    <property type="entry name" value="SELENOPROTEIN DOMAIN PROTEIN (AFU_ORTHOLOGUE AFUA_1G05220)"/>
    <property type="match status" value="1"/>
</dbReference>
<dbReference type="Proteomes" id="UP001521150">
    <property type="component" value="Unassembled WGS sequence"/>
</dbReference>
<gene>
    <name evidence="3" type="ORF">LWC34_15950</name>
</gene>
<evidence type="ECO:0000256" key="2">
    <source>
        <dbReference type="SAM" id="MobiDB-lite"/>
    </source>
</evidence>
<dbReference type="EMBL" id="JAJVCN010000001">
    <property type="protein sequence ID" value="MCE7004317.1"/>
    <property type="molecule type" value="Genomic_DNA"/>
</dbReference>
<dbReference type="InterPro" id="IPR011893">
    <property type="entry name" value="Selenoprotein_Rdx-typ"/>
</dbReference>
<name>A0ABS8ZEP9_9PSEU</name>
<reference evidence="3 4" key="1">
    <citation type="submission" date="2021-12" db="EMBL/GenBank/DDBJ databases">
        <title>Genome sequence of Kibdelosporangium philippinense ATCC 49844.</title>
        <authorList>
            <person name="Fedorov E.A."/>
            <person name="Omeragic M."/>
            <person name="Shalygina K.F."/>
            <person name="Maclea K.S."/>
        </authorList>
    </citation>
    <scope>NUCLEOTIDE SEQUENCE [LARGE SCALE GENOMIC DNA]</scope>
    <source>
        <strain evidence="3 4">ATCC 49844</strain>
    </source>
</reference>
<keyword evidence="1" id="KW-0676">Redox-active center</keyword>
<evidence type="ECO:0000256" key="1">
    <source>
        <dbReference type="ARBA" id="ARBA00023284"/>
    </source>
</evidence>
<evidence type="ECO:0000313" key="3">
    <source>
        <dbReference type="EMBL" id="MCE7004317.1"/>
    </source>
</evidence>
<organism evidence="3 4">
    <name type="scientific">Kibdelosporangium philippinense</name>
    <dbReference type="NCBI Taxonomy" id="211113"/>
    <lineage>
        <taxon>Bacteria</taxon>
        <taxon>Bacillati</taxon>
        <taxon>Actinomycetota</taxon>
        <taxon>Actinomycetes</taxon>
        <taxon>Pseudonocardiales</taxon>
        <taxon>Pseudonocardiaceae</taxon>
        <taxon>Kibdelosporangium</taxon>
    </lineage>
</organism>
<sequence>MTSRHPRLEIEYCTQCRWLLRAGWTAQELLTTFTVELGEVALIPGTGGVFDVRLDGDLLWSRKQQGGFPDLAELKRLVRDRIAPGRSLGHTDRRVESDHTGDDEDKADGHRAVRDLTEQGDR</sequence>
<dbReference type="SUPFAM" id="SSF52833">
    <property type="entry name" value="Thioredoxin-like"/>
    <property type="match status" value="1"/>
</dbReference>
<dbReference type="RefSeq" id="WP_233726451.1">
    <property type="nucleotide sequence ID" value="NZ_JAJVCN010000001.1"/>
</dbReference>
<feature type="region of interest" description="Disordered" evidence="2">
    <location>
        <begin position="85"/>
        <end position="122"/>
    </location>
</feature>
<feature type="compositionally biased region" description="Basic and acidic residues" evidence="2">
    <location>
        <begin position="85"/>
        <end position="100"/>
    </location>
</feature>
<feature type="compositionally biased region" description="Basic and acidic residues" evidence="2">
    <location>
        <begin position="107"/>
        <end position="122"/>
    </location>
</feature>
<dbReference type="PANTHER" id="PTHR36417:SF2">
    <property type="entry name" value="SELENOPROTEIN DOMAIN PROTEIN (AFU_ORTHOLOGUE AFUA_1G05220)"/>
    <property type="match status" value="1"/>
</dbReference>
<accession>A0ABS8ZEP9</accession>
<dbReference type="NCBIfam" id="TIGR02174">
    <property type="entry name" value="CXXU_selWTH"/>
    <property type="match status" value="1"/>
</dbReference>
<dbReference type="Pfam" id="PF10262">
    <property type="entry name" value="Rdx"/>
    <property type="match status" value="1"/>
</dbReference>
<evidence type="ECO:0000313" key="4">
    <source>
        <dbReference type="Proteomes" id="UP001521150"/>
    </source>
</evidence>
<dbReference type="Gene3D" id="3.40.30.10">
    <property type="entry name" value="Glutaredoxin"/>
    <property type="match status" value="1"/>
</dbReference>